<reference evidence="11" key="1">
    <citation type="submission" date="2025-08" db="UniProtKB">
        <authorList>
            <consortium name="Ensembl"/>
        </authorList>
    </citation>
    <scope>IDENTIFICATION</scope>
</reference>
<name>A0A8C7BMJ3_NEOVI</name>
<keyword evidence="8" id="KW-0812">Transmembrane</keyword>
<dbReference type="InterPro" id="IPR015370">
    <property type="entry name" value="TCR_alpha_C"/>
</dbReference>
<evidence type="ECO:0000256" key="4">
    <source>
        <dbReference type="ARBA" id="ARBA00022859"/>
    </source>
</evidence>
<evidence type="ECO:0000256" key="2">
    <source>
        <dbReference type="ARBA" id="ARBA00022475"/>
    </source>
</evidence>
<sequence length="264" mass="30214">IIGFYCLLCPFWLCLHWTNNIRQSSSVHEEEGKSVTLDCSFTLNFNYYVMYWYHQPPNGKMTEVISMFSDSSSNMEGRYTLSLLKRSRILKLTITGLMPADTGVYFCWNTGNQKLYFGRGTSLTVVSNITDPDPAVYQLRSPKSSNISVCLFTDFDSETNEEQAPEPTMTRLKSTVLDMWSMNSKSNGALAWSASTDFKCNETFHEEFYSSSGENFSCNATLIEKNFETDMNLNFHNLFMIGLRVILLKVAGFNLLMTLQLWSR</sequence>
<dbReference type="Gene3D" id="2.60.40.10">
    <property type="entry name" value="Immunoglobulins"/>
    <property type="match status" value="2"/>
</dbReference>
<evidence type="ECO:0000256" key="8">
    <source>
        <dbReference type="SAM" id="Phobius"/>
    </source>
</evidence>
<reference evidence="11" key="2">
    <citation type="submission" date="2025-09" db="UniProtKB">
        <authorList>
            <consortium name="Ensembl"/>
        </authorList>
    </citation>
    <scope>IDENTIFICATION</scope>
</reference>
<keyword evidence="5 8" id="KW-0472">Membrane</keyword>
<evidence type="ECO:0000256" key="6">
    <source>
        <dbReference type="ARBA" id="ARBA00023157"/>
    </source>
</evidence>
<evidence type="ECO:0000313" key="12">
    <source>
        <dbReference type="Proteomes" id="UP000694425"/>
    </source>
</evidence>
<dbReference type="SMART" id="SM00406">
    <property type="entry name" value="IGv"/>
    <property type="match status" value="1"/>
</dbReference>
<keyword evidence="8" id="KW-1133">Transmembrane helix</keyword>
<feature type="chain" id="PRO_5035000337" description="Ig-like domain-containing protein" evidence="9">
    <location>
        <begin position="17"/>
        <end position="264"/>
    </location>
</feature>
<evidence type="ECO:0000256" key="9">
    <source>
        <dbReference type="SAM" id="SignalP"/>
    </source>
</evidence>
<dbReference type="InterPro" id="IPR052051">
    <property type="entry name" value="TCR_complex_component"/>
</dbReference>
<feature type="signal peptide" evidence="9">
    <location>
        <begin position="1"/>
        <end position="16"/>
    </location>
</feature>
<dbReference type="PANTHER" id="PTHR19433">
    <property type="entry name" value="T-CELL RECEPTOR ALPHA CHAIN V REGION-RELATED"/>
    <property type="match status" value="1"/>
</dbReference>
<evidence type="ECO:0000256" key="5">
    <source>
        <dbReference type="ARBA" id="ARBA00023136"/>
    </source>
</evidence>
<organism evidence="11 12">
    <name type="scientific">Neovison vison</name>
    <name type="common">American mink</name>
    <name type="synonym">Mustela vison</name>
    <dbReference type="NCBI Taxonomy" id="452646"/>
    <lineage>
        <taxon>Eukaryota</taxon>
        <taxon>Metazoa</taxon>
        <taxon>Chordata</taxon>
        <taxon>Craniata</taxon>
        <taxon>Vertebrata</taxon>
        <taxon>Euteleostomi</taxon>
        <taxon>Mammalia</taxon>
        <taxon>Eutheria</taxon>
        <taxon>Laurasiatheria</taxon>
        <taxon>Carnivora</taxon>
        <taxon>Caniformia</taxon>
        <taxon>Musteloidea</taxon>
        <taxon>Mustelidae</taxon>
        <taxon>Mustelinae</taxon>
        <taxon>Neogale</taxon>
    </lineage>
</organism>
<keyword evidence="12" id="KW-1185">Reference proteome</keyword>
<dbReference type="InterPro" id="IPR007110">
    <property type="entry name" value="Ig-like_dom"/>
</dbReference>
<dbReference type="SUPFAM" id="SSF48726">
    <property type="entry name" value="Immunoglobulin"/>
    <property type="match status" value="2"/>
</dbReference>
<keyword evidence="3 9" id="KW-0732">Signal</keyword>
<evidence type="ECO:0000256" key="1">
    <source>
        <dbReference type="ARBA" id="ARBA00004236"/>
    </source>
</evidence>
<dbReference type="SMART" id="SM00409">
    <property type="entry name" value="IG"/>
    <property type="match status" value="1"/>
</dbReference>
<evidence type="ECO:0000256" key="3">
    <source>
        <dbReference type="ARBA" id="ARBA00022729"/>
    </source>
</evidence>
<dbReference type="Ensembl" id="ENSNVIT00000030783.1">
    <property type="protein sequence ID" value="ENSNVIP00000026537.1"/>
    <property type="gene ID" value="ENSNVIG00000020479.1"/>
</dbReference>
<evidence type="ECO:0000313" key="11">
    <source>
        <dbReference type="Ensembl" id="ENSNVIP00000026537.1"/>
    </source>
</evidence>
<accession>A0A8C7BMJ3</accession>
<dbReference type="InterPro" id="IPR003599">
    <property type="entry name" value="Ig_sub"/>
</dbReference>
<dbReference type="GO" id="GO:0005886">
    <property type="term" value="C:plasma membrane"/>
    <property type="evidence" value="ECO:0007669"/>
    <property type="project" value="UniProtKB-SubCell"/>
</dbReference>
<comment type="subcellular location">
    <subcellularLocation>
        <location evidence="1">Cell membrane</location>
    </subcellularLocation>
</comment>
<dbReference type="InterPro" id="IPR036179">
    <property type="entry name" value="Ig-like_dom_sf"/>
</dbReference>
<dbReference type="Pfam" id="PF09291">
    <property type="entry name" value="DUF1968"/>
    <property type="match status" value="1"/>
</dbReference>
<dbReference type="GO" id="GO:0002376">
    <property type="term" value="P:immune system process"/>
    <property type="evidence" value="ECO:0007669"/>
    <property type="project" value="UniProtKB-KW"/>
</dbReference>
<evidence type="ECO:0000256" key="7">
    <source>
        <dbReference type="ARBA" id="ARBA00023180"/>
    </source>
</evidence>
<keyword evidence="4" id="KW-0391">Immunity</keyword>
<dbReference type="GO" id="GO:0009617">
    <property type="term" value="P:response to bacterium"/>
    <property type="evidence" value="ECO:0007669"/>
    <property type="project" value="TreeGrafter"/>
</dbReference>
<keyword evidence="6" id="KW-1015">Disulfide bond</keyword>
<dbReference type="Proteomes" id="UP000694425">
    <property type="component" value="Unplaced"/>
</dbReference>
<evidence type="ECO:0000259" key="10">
    <source>
        <dbReference type="PROSITE" id="PS50835"/>
    </source>
</evidence>
<protein>
    <recommendedName>
        <fullName evidence="10">Ig-like domain-containing protein</fullName>
    </recommendedName>
</protein>
<dbReference type="InterPro" id="IPR013783">
    <property type="entry name" value="Ig-like_fold"/>
</dbReference>
<dbReference type="GeneTree" id="ENSGT00550000075201"/>
<keyword evidence="7" id="KW-0325">Glycoprotein</keyword>
<dbReference type="Pfam" id="PF07686">
    <property type="entry name" value="V-set"/>
    <property type="match status" value="1"/>
</dbReference>
<proteinExistence type="predicted"/>
<feature type="domain" description="Ig-like" evidence="10">
    <location>
        <begin position="10"/>
        <end position="107"/>
    </location>
</feature>
<dbReference type="PROSITE" id="PS50835">
    <property type="entry name" value="IG_LIKE"/>
    <property type="match status" value="1"/>
</dbReference>
<feature type="transmembrane region" description="Helical" evidence="8">
    <location>
        <begin position="238"/>
        <end position="262"/>
    </location>
</feature>
<dbReference type="InterPro" id="IPR013106">
    <property type="entry name" value="Ig_V-set"/>
</dbReference>
<dbReference type="AlphaFoldDB" id="A0A8C7BMJ3"/>
<keyword evidence="2" id="KW-1003">Cell membrane</keyword>